<accession>J3LW28</accession>
<evidence type="ECO:0000313" key="3">
    <source>
        <dbReference type="Proteomes" id="UP000006038"/>
    </source>
</evidence>
<dbReference type="EnsemblPlants" id="OB04G13530.1">
    <property type="protein sequence ID" value="OB04G13530.1"/>
    <property type="gene ID" value="OB04G13530"/>
</dbReference>
<feature type="region of interest" description="Disordered" evidence="1">
    <location>
        <begin position="48"/>
        <end position="68"/>
    </location>
</feature>
<keyword evidence="3" id="KW-1185">Reference proteome</keyword>
<sequence length="199" mass="21110">MASSTLSADTPYEVPKLTLAIPATSRSGKPIEYSTSTLLALGHGAPSPSDYIKKFSGPPSPLRRPKRSKKVTLALKKKKAKTMAVALPIPTSSAELDAAIDAAAEEDSDTEVRQKSPVVQLDDSTTMPVQAVDPTPTIDVTTIPANPDPTSTVADTTSGASTKKKLILALYIITTSHGAFVDHHASSFGQSYPYVYNRR</sequence>
<evidence type="ECO:0000256" key="1">
    <source>
        <dbReference type="SAM" id="MobiDB-lite"/>
    </source>
</evidence>
<dbReference type="HOGENOM" id="CLU_1374100_0_0_1"/>
<evidence type="ECO:0000313" key="2">
    <source>
        <dbReference type="EnsemblPlants" id="OB04G13530.1"/>
    </source>
</evidence>
<reference evidence="2" key="1">
    <citation type="journal article" date="2013" name="Nat. Commun.">
        <title>Whole-genome sequencing of Oryza brachyantha reveals mechanisms underlying Oryza genome evolution.</title>
        <authorList>
            <person name="Chen J."/>
            <person name="Huang Q."/>
            <person name="Gao D."/>
            <person name="Wang J."/>
            <person name="Lang Y."/>
            <person name="Liu T."/>
            <person name="Li B."/>
            <person name="Bai Z."/>
            <person name="Luis Goicoechea J."/>
            <person name="Liang C."/>
            <person name="Chen C."/>
            <person name="Zhang W."/>
            <person name="Sun S."/>
            <person name="Liao Y."/>
            <person name="Zhang X."/>
            <person name="Yang L."/>
            <person name="Song C."/>
            <person name="Wang M."/>
            <person name="Shi J."/>
            <person name="Liu G."/>
            <person name="Liu J."/>
            <person name="Zhou H."/>
            <person name="Zhou W."/>
            <person name="Yu Q."/>
            <person name="An N."/>
            <person name="Chen Y."/>
            <person name="Cai Q."/>
            <person name="Wang B."/>
            <person name="Liu B."/>
            <person name="Min J."/>
            <person name="Huang Y."/>
            <person name="Wu H."/>
            <person name="Li Z."/>
            <person name="Zhang Y."/>
            <person name="Yin Y."/>
            <person name="Song W."/>
            <person name="Jiang J."/>
            <person name="Jackson S.A."/>
            <person name="Wing R.A."/>
            <person name="Wang J."/>
            <person name="Chen M."/>
        </authorList>
    </citation>
    <scope>NUCLEOTIDE SEQUENCE [LARGE SCALE GENOMIC DNA]</scope>
    <source>
        <strain evidence="2">cv. IRGC 101232</strain>
    </source>
</reference>
<name>J3LW28_ORYBR</name>
<protein>
    <submittedName>
        <fullName evidence="2">Uncharacterized protein</fullName>
    </submittedName>
</protein>
<dbReference type="Gramene" id="OB04G13530.1">
    <property type="protein sequence ID" value="OB04G13530.1"/>
    <property type="gene ID" value="OB04G13530"/>
</dbReference>
<dbReference type="AlphaFoldDB" id="J3LW28"/>
<reference evidence="2" key="2">
    <citation type="submission" date="2013-04" db="UniProtKB">
        <authorList>
            <consortium name="EnsemblPlants"/>
        </authorList>
    </citation>
    <scope>IDENTIFICATION</scope>
</reference>
<proteinExistence type="predicted"/>
<dbReference type="Proteomes" id="UP000006038">
    <property type="component" value="Chromosome 4"/>
</dbReference>
<organism evidence="2">
    <name type="scientific">Oryza brachyantha</name>
    <name type="common">malo sina</name>
    <dbReference type="NCBI Taxonomy" id="4533"/>
    <lineage>
        <taxon>Eukaryota</taxon>
        <taxon>Viridiplantae</taxon>
        <taxon>Streptophyta</taxon>
        <taxon>Embryophyta</taxon>
        <taxon>Tracheophyta</taxon>
        <taxon>Spermatophyta</taxon>
        <taxon>Magnoliopsida</taxon>
        <taxon>Liliopsida</taxon>
        <taxon>Poales</taxon>
        <taxon>Poaceae</taxon>
        <taxon>BOP clade</taxon>
        <taxon>Oryzoideae</taxon>
        <taxon>Oryzeae</taxon>
        <taxon>Oryzinae</taxon>
        <taxon>Oryza</taxon>
    </lineage>
</organism>